<protein>
    <submittedName>
        <fullName evidence="1">Uncharacterized protein</fullName>
    </submittedName>
</protein>
<dbReference type="InParanoid" id="A0A1X7T8C2"/>
<organism evidence="1">
    <name type="scientific">Amphimedon queenslandica</name>
    <name type="common">Sponge</name>
    <dbReference type="NCBI Taxonomy" id="400682"/>
    <lineage>
        <taxon>Eukaryota</taxon>
        <taxon>Metazoa</taxon>
        <taxon>Porifera</taxon>
        <taxon>Demospongiae</taxon>
        <taxon>Heteroscleromorpha</taxon>
        <taxon>Haplosclerida</taxon>
        <taxon>Niphatidae</taxon>
        <taxon>Amphimedon</taxon>
    </lineage>
</organism>
<accession>A0A1X7T8C2</accession>
<dbReference type="AlphaFoldDB" id="A0A1X7T8C2"/>
<name>A0A1X7T8C2_AMPQE</name>
<proteinExistence type="predicted"/>
<reference evidence="1" key="1">
    <citation type="submission" date="2017-05" db="UniProtKB">
        <authorList>
            <consortium name="EnsemblMetazoa"/>
        </authorList>
    </citation>
    <scope>IDENTIFICATION</scope>
</reference>
<dbReference type="EnsemblMetazoa" id="Aqu2.1.10786_001">
    <property type="protein sequence ID" value="Aqu2.1.10786_001"/>
    <property type="gene ID" value="Aqu2.1.10786"/>
</dbReference>
<sequence>MKPCRLQRCDVNRFGEANYPLPPSCLISVLGSPDAVPTLHYSIPLEDPTTSSSIIVHESTSVSSTGGASASATVDVYKVKKVINDVLVTHYADLTSLPMEAVPDLANQLFALRLVNNAIKDKPSIKKCIDEFKASLKGLRGSYLKCRSTVKSS</sequence>
<evidence type="ECO:0000313" key="1">
    <source>
        <dbReference type="EnsemblMetazoa" id="Aqu2.1.10786_001"/>
    </source>
</evidence>